<protein>
    <submittedName>
        <fullName evidence="2">Uncharacterized protein</fullName>
    </submittedName>
</protein>
<accession>A0A0C2XG01</accession>
<evidence type="ECO:0000313" key="3">
    <source>
        <dbReference type="Proteomes" id="UP000053424"/>
    </source>
</evidence>
<reference evidence="3" key="2">
    <citation type="submission" date="2015-01" db="EMBL/GenBank/DDBJ databases">
        <title>Evolutionary Origins and Diversification of the Mycorrhizal Mutualists.</title>
        <authorList>
            <consortium name="DOE Joint Genome Institute"/>
            <consortium name="Mycorrhizal Genomics Consortium"/>
            <person name="Kohler A."/>
            <person name="Kuo A."/>
            <person name="Nagy L.G."/>
            <person name="Floudas D."/>
            <person name="Copeland A."/>
            <person name="Barry K.W."/>
            <person name="Cichocki N."/>
            <person name="Veneault-Fourrey C."/>
            <person name="LaButti K."/>
            <person name="Lindquist E.A."/>
            <person name="Lipzen A."/>
            <person name="Lundell T."/>
            <person name="Morin E."/>
            <person name="Murat C."/>
            <person name="Riley R."/>
            <person name="Ohm R."/>
            <person name="Sun H."/>
            <person name="Tunlid A."/>
            <person name="Henrissat B."/>
            <person name="Grigoriev I.V."/>
            <person name="Hibbett D.S."/>
            <person name="Martin F."/>
        </authorList>
    </citation>
    <scope>NUCLEOTIDE SEQUENCE [LARGE SCALE GENOMIC DNA]</scope>
    <source>
        <strain evidence="3">h7</strain>
    </source>
</reference>
<organism evidence="2 3">
    <name type="scientific">Hebeloma cylindrosporum</name>
    <dbReference type="NCBI Taxonomy" id="76867"/>
    <lineage>
        <taxon>Eukaryota</taxon>
        <taxon>Fungi</taxon>
        <taxon>Dikarya</taxon>
        <taxon>Basidiomycota</taxon>
        <taxon>Agaricomycotina</taxon>
        <taxon>Agaricomycetes</taxon>
        <taxon>Agaricomycetidae</taxon>
        <taxon>Agaricales</taxon>
        <taxon>Agaricineae</taxon>
        <taxon>Hymenogastraceae</taxon>
        <taxon>Hebeloma</taxon>
    </lineage>
</organism>
<evidence type="ECO:0000256" key="1">
    <source>
        <dbReference type="SAM" id="SignalP"/>
    </source>
</evidence>
<keyword evidence="1" id="KW-0732">Signal</keyword>
<reference evidence="2 3" key="1">
    <citation type="submission" date="2014-04" db="EMBL/GenBank/DDBJ databases">
        <authorList>
            <consortium name="DOE Joint Genome Institute"/>
            <person name="Kuo A."/>
            <person name="Gay G."/>
            <person name="Dore J."/>
            <person name="Kohler A."/>
            <person name="Nagy L.G."/>
            <person name="Floudas D."/>
            <person name="Copeland A."/>
            <person name="Barry K.W."/>
            <person name="Cichocki N."/>
            <person name="Veneault-Fourrey C."/>
            <person name="LaButti K."/>
            <person name="Lindquist E.A."/>
            <person name="Lipzen A."/>
            <person name="Lundell T."/>
            <person name="Morin E."/>
            <person name="Murat C."/>
            <person name="Sun H."/>
            <person name="Tunlid A."/>
            <person name="Henrissat B."/>
            <person name="Grigoriev I.V."/>
            <person name="Hibbett D.S."/>
            <person name="Martin F."/>
            <person name="Nordberg H.P."/>
            <person name="Cantor M.N."/>
            <person name="Hua S.X."/>
        </authorList>
    </citation>
    <scope>NUCLEOTIDE SEQUENCE [LARGE SCALE GENOMIC DNA]</scope>
    <source>
        <strain evidence="3">h7</strain>
    </source>
</reference>
<dbReference type="OrthoDB" id="406505at2759"/>
<dbReference type="STRING" id="686832.A0A0C2XG01"/>
<proteinExistence type="predicted"/>
<dbReference type="HOGENOM" id="CLU_047639_6_2_1"/>
<evidence type="ECO:0000313" key="2">
    <source>
        <dbReference type="EMBL" id="KIM36843.1"/>
    </source>
</evidence>
<dbReference type="AlphaFoldDB" id="A0A0C2XG01"/>
<dbReference type="Proteomes" id="UP000053424">
    <property type="component" value="Unassembled WGS sequence"/>
</dbReference>
<dbReference type="SUPFAM" id="SSF50685">
    <property type="entry name" value="Barwin-like endoglucanases"/>
    <property type="match status" value="1"/>
</dbReference>
<feature type="chain" id="PRO_5002158681" evidence="1">
    <location>
        <begin position="23"/>
        <end position="129"/>
    </location>
</feature>
<dbReference type="Gene3D" id="2.40.40.10">
    <property type="entry name" value="RlpA-like domain"/>
    <property type="match status" value="1"/>
</dbReference>
<dbReference type="InterPro" id="IPR036908">
    <property type="entry name" value="RlpA-like_sf"/>
</dbReference>
<sequence>MLFDYHARVLFFLSLALASVVAQTHGVGTLFIFTPGLGACGFANTSAQTVASVSKPVFTGYPGATSNPNKNPICTHRLLIKSGLKNLTVPIVDFFVDTDVNKVGVSLPGFLHFGTEDDGVIPNVTWSVV</sequence>
<gene>
    <name evidence="2" type="ORF">M413DRAFT_285430</name>
</gene>
<dbReference type="EMBL" id="KN831802">
    <property type="protein sequence ID" value="KIM36843.1"/>
    <property type="molecule type" value="Genomic_DNA"/>
</dbReference>
<name>A0A0C2XG01_HEBCY</name>
<feature type="signal peptide" evidence="1">
    <location>
        <begin position="1"/>
        <end position="22"/>
    </location>
</feature>
<keyword evidence="3" id="KW-1185">Reference proteome</keyword>